<comment type="caution">
    <text evidence="14">The sequence shown here is derived from an EMBL/GenBank/DDBJ whole genome shotgun (WGS) entry which is preliminary data.</text>
</comment>
<feature type="compositionally biased region" description="Low complexity" evidence="12">
    <location>
        <begin position="415"/>
        <end position="442"/>
    </location>
</feature>
<comment type="catalytic activity">
    <reaction evidence="11">
        <text>DNA(n) + a 2'-deoxyribonucleoside 5'-triphosphate = DNA(n+1) + diphosphate</text>
        <dbReference type="Rhea" id="RHEA:22508"/>
        <dbReference type="Rhea" id="RHEA-COMP:17339"/>
        <dbReference type="Rhea" id="RHEA-COMP:17340"/>
        <dbReference type="ChEBI" id="CHEBI:33019"/>
        <dbReference type="ChEBI" id="CHEBI:61560"/>
        <dbReference type="ChEBI" id="CHEBI:173112"/>
        <dbReference type="EC" id="2.7.7.7"/>
    </reaction>
</comment>
<dbReference type="PANTHER" id="PTHR11669:SF0">
    <property type="entry name" value="PROTEIN STICHEL-LIKE 2"/>
    <property type="match status" value="1"/>
</dbReference>
<dbReference type="Pfam" id="PF22608">
    <property type="entry name" value="DNAX_ATPase_lid"/>
    <property type="match status" value="1"/>
</dbReference>
<dbReference type="InterPro" id="IPR001270">
    <property type="entry name" value="ClpA/B"/>
</dbReference>
<gene>
    <name evidence="14" type="ORF">DESHY_40088</name>
</gene>
<evidence type="ECO:0000313" key="15">
    <source>
        <dbReference type="Proteomes" id="UP000009315"/>
    </source>
</evidence>
<feature type="compositionally biased region" description="Pro residues" evidence="12">
    <location>
        <begin position="443"/>
        <end position="454"/>
    </location>
</feature>
<dbReference type="InterPro" id="IPR012763">
    <property type="entry name" value="DNA_pol_III_sug/sutau_N"/>
</dbReference>
<keyword evidence="4 14" id="KW-0548">Nucleotidyltransferase</keyword>
<keyword evidence="6" id="KW-0479">Metal-binding</keyword>
<comment type="similarity">
    <text evidence="1">Belongs to the DnaX/STICHEL family.</text>
</comment>
<dbReference type="GO" id="GO:0005524">
    <property type="term" value="F:ATP binding"/>
    <property type="evidence" value="ECO:0007669"/>
    <property type="project" value="UniProtKB-KW"/>
</dbReference>
<proteinExistence type="inferred from homology"/>
<evidence type="ECO:0000256" key="1">
    <source>
        <dbReference type="ARBA" id="ARBA00006360"/>
    </source>
</evidence>
<reference evidence="14 15" key="1">
    <citation type="journal article" date="2013" name="Genome Announc.">
        <title>Genome Sequence of the Sulfate-Reducing Bacterium Desulfotomaculum hydrothermale Lam5(T).</title>
        <authorList>
            <person name="Amin O."/>
            <person name="Fardeau M.L."/>
            <person name="Valette O."/>
            <person name="Hirschler-Rea A."/>
            <person name="Barbe V."/>
            <person name="Medigue C."/>
            <person name="Vacherie B."/>
            <person name="Ollivier B."/>
            <person name="Bertin P.N."/>
            <person name="Dolla A."/>
        </authorList>
    </citation>
    <scope>NUCLEOTIDE SEQUENCE [LARGE SCALE GENOMIC DNA]</scope>
    <source>
        <strain evidence="15">Lam5 / DSM 18033</strain>
    </source>
</reference>
<dbReference type="Pfam" id="PF12169">
    <property type="entry name" value="DNA_pol3_gamma3"/>
    <property type="match status" value="1"/>
</dbReference>
<keyword evidence="7" id="KW-0547">Nucleotide-binding</keyword>
<evidence type="ECO:0000256" key="9">
    <source>
        <dbReference type="ARBA" id="ARBA00022840"/>
    </source>
</evidence>
<evidence type="ECO:0000256" key="8">
    <source>
        <dbReference type="ARBA" id="ARBA00022833"/>
    </source>
</evidence>
<keyword evidence="10" id="KW-0239">DNA-directed DNA polymerase</keyword>
<dbReference type="EMBL" id="CAOS01000011">
    <property type="protein sequence ID" value="CCO08538.1"/>
    <property type="molecule type" value="Genomic_DNA"/>
</dbReference>
<keyword evidence="9" id="KW-0067">ATP-binding</keyword>
<organism evidence="14 15">
    <name type="scientific">Desulforamulus hydrothermalis Lam5 = DSM 18033</name>
    <dbReference type="NCBI Taxonomy" id="1121428"/>
    <lineage>
        <taxon>Bacteria</taxon>
        <taxon>Bacillati</taxon>
        <taxon>Bacillota</taxon>
        <taxon>Clostridia</taxon>
        <taxon>Eubacteriales</taxon>
        <taxon>Peptococcaceae</taxon>
        <taxon>Desulforamulus</taxon>
    </lineage>
</organism>
<dbReference type="Gene3D" id="3.40.50.300">
    <property type="entry name" value="P-loop containing nucleotide triphosphate hydrolases"/>
    <property type="match status" value="1"/>
</dbReference>
<evidence type="ECO:0000256" key="7">
    <source>
        <dbReference type="ARBA" id="ARBA00022741"/>
    </source>
</evidence>
<evidence type="ECO:0000313" key="14">
    <source>
        <dbReference type="EMBL" id="CCO08538.1"/>
    </source>
</evidence>
<evidence type="ECO:0000256" key="11">
    <source>
        <dbReference type="ARBA" id="ARBA00049244"/>
    </source>
</evidence>
<dbReference type="PRINTS" id="PR00300">
    <property type="entry name" value="CLPPROTEASEA"/>
</dbReference>
<dbReference type="SUPFAM" id="SSF48019">
    <property type="entry name" value="post-AAA+ oligomerization domain-like"/>
    <property type="match status" value="1"/>
</dbReference>
<dbReference type="GO" id="GO:0046872">
    <property type="term" value="F:metal ion binding"/>
    <property type="evidence" value="ECO:0007669"/>
    <property type="project" value="UniProtKB-KW"/>
</dbReference>
<evidence type="ECO:0000256" key="3">
    <source>
        <dbReference type="ARBA" id="ARBA00022679"/>
    </source>
</evidence>
<dbReference type="NCBIfam" id="TIGR02397">
    <property type="entry name" value="dnaX_nterm"/>
    <property type="match status" value="1"/>
</dbReference>
<protein>
    <recommendedName>
        <fullName evidence="2">DNA-directed DNA polymerase</fullName>
        <ecNumber evidence="2">2.7.7.7</ecNumber>
    </recommendedName>
</protein>
<dbReference type="CDD" id="cd18137">
    <property type="entry name" value="HLD_clamp_pol_III_gamma_tau"/>
    <property type="match status" value="1"/>
</dbReference>
<keyword evidence="8" id="KW-0862">Zinc</keyword>
<feature type="region of interest" description="Disordered" evidence="12">
    <location>
        <begin position="415"/>
        <end position="468"/>
    </location>
</feature>
<dbReference type="CDD" id="cd00009">
    <property type="entry name" value="AAA"/>
    <property type="match status" value="1"/>
</dbReference>
<evidence type="ECO:0000256" key="2">
    <source>
        <dbReference type="ARBA" id="ARBA00012417"/>
    </source>
</evidence>
<dbReference type="Pfam" id="PF13177">
    <property type="entry name" value="DNA_pol3_delta2"/>
    <property type="match status" value="1"/>
</dbReference>
<dbReference type="InterPro" id="IPR008921">
    <property type="entry name" value="DNA_pol3_clamp-load_cplx_C"/>
</dbReference>
<dbReference type="STRING" id="1121428.DESHY_40088"/>
<dbReference type="InterPro" id="IPR027417">
    <property type="entry name" value="P-loop_NTPase"/>
</dbReference>
<dbReference type="Gene3D" id="1.20.272.10">
    <property type="match status" value="1"/>
</dbReference>
<evidence type="ECO:0000256" key="5">
    <source>
        <dbReference type="ARBA" id="ARBA00022705"/>
    </source>
</evidence>
<dbReference type="EC" id="2.7.7.7" evidence="2"/>
<keyword evidence="15" id="KW-1185">Reference proteome</keyword>
<dbReference type="eggNOG" id="COG2812">
    <property type="taxonomic scope" value="Bacteria"/>
</dbReference>
<dbReference type="NCBIfam" id="NF004046">
    <property type="entry name" value="PRK05563.1"/>
    <property type="match status" value="1"/>
</dbReference>
<dbReference type="SUPFAM" id="SSF52540">
    <property type="entry name" value="P-loop containing nucleoside triphosphate hydrolases"/>
    <property type="match status" value="1"/>
</dbReference>
<dbReference type="PANTHER" id="PTHR11669">
    <property type="entry name" value="REPLICATION FACTOR C / DNA POLYMERASE III GAMMA-TAU SUBUNIT"/>
    <property type="match status" value="1"/>
</dbReference>
<dbReference type="FunFam" id="3.40.50.300:FF:000014">
    <property type="entry name" value="DNA polymerase III subunit gamma/tau"/>
    <property type="match status" value="1"/>
</dbReference>
<dbReference type="InterPro" id="IPR045085">
    <property type="entry name" value="HLD_clamp_pol_III_gamma_tau"/>
</dbReference>
<sequence length="580" mass="64225">MDVYKDCIFVQCSIISCFLNWKWHPKKEKRIKRRKLMEEYQRGGFVLAYQALYRAWRPQNFKDIVGQQHVTRTLQNALRQGRAAHAYLFCGPRGTGKTTTAKVLAKALNCLNPDHGEPCNRCANCTAVNQGHALDVVEIDAASNRGIDEIRDLREKVKFTPSTGSRKVYIIDEVHMLTDQAFNALLKTLEEPPAHVVFVLATTEAHKVPLTILSRCQRFDFRRIRPEETVARLKEVAAGAGIQATEEALQLIARAAEGGLRDALSILDQAAAFADETVTADDIHSILGTVQQDILEAMTRCLTAGKTGEALTLVAEIADRGKDLRLFTREMTAYLRELLVKGLEEGHSGLPVNNETLYSLLQILMQAEQEMKWSSQPTLVLELALVKACRPEIAGSWEGLARRVAALEQRLAQGAPATPPAAARQAAEPVPTAPVKPQAAPAKTPPAKTPPALPPAANREAAAGGVSPEQVRQVWPAVLTAVKESKKMPLWSLLSNNRPRMEVQDHTLTLYFTDEFDQKTADKPEYRQYLAWLLGKHLGGRWEVHCVHQAPKTEAGAGPEEDPLYTEAVRIFGKDIVVLE</sequence>
<evidence type="ECO:0000259" key="13">
    <source>
        <dbReference type="SMART" id="SM00382"/>
    </source>
</evidence>
<dbReference type="PROSITE" id="PS51257">
    <property type="entry name" value="PROKAR_LIPOPROTEIN"/>
    <property type="match status" value="1"/>
</dbReference>
<dbReference type="InterPro" id="IPR050238">
    <property type="entry name" value="DNA_Rep/Repair_Clamp_Loader"/>
</dbReference>
<dbReference type="InterPro" id="IPR003593">
    <property type="entry name" value="AAA+_ATPase"/>
</dbReference>
<evidence type="ECO:0000256" key="6">
    <source>
        <dbReference type="ARBA" id="ARBA00022723"/>
    </source>
</evidence>
<evidence type="ECO:0000256" key="12">
    <source>
        <dbReference type="SAM" id="MobiDB-lite"/>
    </source>
</evidence>
<dbReference type="GO" id="GO:0003887">
    <property type="term" value="F:DNA-directed DNA polymerase activity"/>
    <property type="evidence" value="ECO:0007669"/>
    <property type="project" value="UniProtKB-KW"/>
</dbReference>
<dbReference type="GO" id="GO:0003677">
    <property type="term" value="F:DNA binding"/>
    <property type="evidence" value="ECO:0007669"/>
    <property type="project" value="InterPro"/>
</dbReference>
<evidence type="ECO:0000256" key="10">
    <source>
        <dbReference type="ARBA" id="ARBA00022932"/>
    </source>
</evidence>
<keyword evidence="3 14" id="KW-0808">Transferase</keyword>
<evidence type="ECO:0000256" key="4">
    <source>
        <dbReference type="ARBA" id="ARBA00022695"/>
    </source>
</evidence>
<dbReference type="FunFam" id="1.10.8.60:FF:000013">
    <property type="entry name" value="DNA polymerase III subunit gamma/tau"/>
    <property type="match status" value="1"/>
</dbReference>
<feature type="domain" description="AAA+ ATPase" evidence="13">
    <location>
        <begin position="83"/>
        <end position="225"/>
    </location>
</feature>
<dbReference type="Gene3D" id="1.10.8.60">
    <property type="match status" value="1"/>
</dbReference>
<dbReference type="InterPro" id="IPR022754">
    <property type="entry name" value="DNA_pol_III_gamma-3"/>
</dbReference>
<dbReference type="AlphaFoldDB" id="K8EAA7"/>
<dbReference type="Proteomes" id="UP000009315">
    <property type="component" value="Unassembled WGS sequence"/>
</dbReference>
<accession>K8EAA7</accession>
<dbReference type="GO" id="GO:0006261">
    <property type="term" value="P:DNA-templated DNA replication"/>
    <property type="evidence" value="ECO:0007669"/>
    <property type="project" value="TreeGrafter"/>
</dbReference>
<keyword evidence="5" id="KW-0235">DNA replication</keyword>
<name>K8EAA7_9FIRM</name>
<dbReference type="SMART" id="SM00382">
    <property type="entry name" value="AAA"/>
    <property type="match status" value="1"/>
</dbReference>
<dbReference type="GO" id="GO:0009360">
    <property type="term" value="C:DNA polymerase III complex"/>
    <property type="evidence" value="ECO:0007669"/>
    <property type="project" value="InterPro"/>
</dbReference>